<dbReference type="SUPFAM" id="SSF51658">
    <property type="entry name" value="Xylose isomerase-like"/>
    <property type="match status" value="1"/>
</dbReference>
<feature type="domain" description="Xylose isomerase-like TIM barrel" evidence="1">
    <location>
        <begin position="20"/>
        <end position="269"/>
    </location>
</feature>
<dbReference type="OrthoDB" id="9780241at2"/>
<name>C1DPU7_AZOVD</name>
<dbReference type="EnsemblBacteria" id="ACO79518">
    <property type="protein sequence ID" value="ACO79518"/>
    <property type="gene ID" value="Avin_33680"/>
</dbReference>
<organism evidence="2 3">
    <name type="scientific">Azotobacter vinelandii (strain DJ / ATCC BAA-1303)</name>
    <dbReference type="NCBI Taxonomy" id="322710"/>
    <lineage>
        <taxon>Bacteria</taxon>
        <taxon>Pseudomonadati</taxon>
        <taxon>Pseudomonadota</taxon>
        <taxon>Gammaproteobacteria</taxon>
        <taxon>Pseudomonadales</taxon>
        <taxon>Pseudomonadaceae</taxon>
        <taxon>Azotobacter</taxon>
    </lineage>
</organism>
<dbReference type="GeneID" id="88186391"/>
<dbReference type="eggNOG" id="COG1082">
    <property type="taxonomic scope" value="Bacteria"/>
</dbReference>
<dbReference type="HOGENOM" id="CLU_035063_2_0_6"/>
<dbReference type="Proteomes" id="UP000002424">
    <property type="component" value="Chromosome"/>
</dbReference>
<evidence type="ECO:0000313" key="2">
    <source>
        <dbReference type="EMBL" id="ACO79518.1"/>
    </source>
</evidence>
<keyword evidence="3" id="KW-1185">Reference proteome</keyword>
<dbReference type="PANTHER" id="PTHR12110:SF21">
    <property type="entry name" value="XYLOSE ISOMERASE-LIKE TIM BARREL DOMAIN-CONTAINING PROTEIN"/>
    <property type="match status" value="1"/>
</dbReference>
<dbReference type="KEGG" id="avn:Avin_33680"/>
<dbReference type="Pfam" id="PF01261">
    <property type="entry name" value="AP_endonuc_2"/>
    <property type="match status" value="1"/>
</dbReference>
<dbReference type="RefSeq" id="WP_012701898.1">
    <property type="nucleotide sequence ID" value="NC_012560.1"/>
</dbReference>
<gene>
    <name evidence="2" type="ordered locus">Avin_33680</name>
</gene>
<dbReference type="AlphaFoldDB" id="C1DPU7"/>
<dbReference type="STRING" id="322710.Avin_33680"/>
<dbReference type="EMBL" id="CP001157">
    <property type="protein sequence ID" value="ACO79518.1"/>
    <property type="molecule type" value="Genomic_DNA"/>
</dbReference>
<dbReference type="InterPro" id="IPR050312">
    <property type="entry name" value="IolE/XylAMocC-like"/>
</dbReference>
<protein>
    <recommendedName>
        <fullName evidence="1">Xylose isomerase-like TIM barrel domain-containing protein</fullName>
    </recommendedName>
</protein>
<sequence>MMKALHGLSTYHCNVVTEARIAAETGYDGLEFLFNKLLRYLDNGGTTAALKRRVDGFGLKTLCVNALVGIERYQGKEKEQMLAEATRLTQAAAELECPTVQMQAVHSIDHLPQEQIENIVAENIARIADIGLKYGVRYQIEIIAHTRFNTLPQALEAIERVGRPNVGLVIDFWHLYATGASTPADVAALDPALIYGVHFGDGRKPGPGEAWDESVLRAYLPGEGDIDIQAWTDAVKATGFDGVWSPELYSPLCWEMDHGELAKKVIETMTKYTG</sequence>
<evidence type="ECO:0000259" key="1">
    <source>
        <dbReference type="Pfam" id="PF01261"/>
    </source>
</evidence>
<evidence type="ECO:0000313" key="3">
    <source>
        <dbReference type="Proteomes" id="UP000002424"/>
    </source>
</evidence>
<dbReference type="Gene3D" id="3.20.20.150">
    <property type="entry name" value="Divalent-metal-dependent TIM barrel enzymes"/>
    <property type="match status" value="1"/>
</dbReference>
<dbReference type="InterPro" id="IPR013022">
    <property type="entry name" value="Xyl_isomerase-like_TIM-brl"/>
</dbReference>
<dbReference type="PANTHER" id="PTHR12110">
    <property type="entry name" value="HYDROXYPYRUVATE ISOMERASE"/>
    <property type="match status" value="1"/>
</dbReference>
<accession>C1DPU7</accession>
<reference evidence="2 3" key="1">
    <citation type="journal article" date="2009" name="J. Bacteriol.">
        <title>Genome sequence of Azotobacter vinelandii, an obligate aerobe specialized to support diverse anaerobic metabolic processes.</title>
        <authorList>
            <person name="Setubal J.C."/>
            <person name="dos Santos P."/>
            <person name="Goldman B.S."/>
            <person name="Ertesvag H."/>
            <person name="Espin G."/>
            <person name="Rubio L.M."/>
            <person name="Valla S."/>
            <person name="Almeida N.F."/>
            <person name="Balasubramanian D."/>
            <person name="Cromes L."/>
            <person name="Curatti L."/>
            <person name="Du Z."/>
            <person name="Godsy E."/>
            <person name="Goodner B."/>
            <person name="Hellner-Burris K."/>
            <person name="Hernandez J.A."/>
            <person name="Houmiel K."/>
            <person name="Imperial J."/>
            <person name="Kennedy C."/>
            <person name="Larson T.J."/>
            <person name="Latreille P."/>
            <person name="Ligon L.S."/>
            <person name="Lu J."/>
            <person name="Maerk M."/>
            <person name="Miller N.M."/>
            <person name="Norton S."/>
            <person name="O'Carroll I.P."/>
            <person name="Paulsen I."/>
            <person name="Raulfs E.C."/>
            <person name="Roemer R."/>
            <person name="Rosser J."/>
            <person name="Segura D."/>
            <person name="Slater S."/>
            <person name="Stricklin S.L."/>
            <person name="Studholme D.J."/>
            <person name="Sun J."/>
            <person name="Viana C.J."/>
            <person name="Wallin E."/>
            <person name="Wang B."/>
            <person name="Wheeler C."/>
            <person name="Zhu H."/>
            <person name="Dean D.R."/>
            <person name="Dixon R."/>
            <person name="Wood D."/>
        </authorList>
    </citation>
    <scope>NUCLEOTIDE SEQUENCE [LARGE SCALE GENOMIC DNA]</scope>
    <source>
        <strain evidence="3">DJ / ATCC BAA-1303</strain>
    </source>
</reference>
<proteinExistence type="predicted"/>
<dbReference type="InterPro" id="IPR036237">
    <property type="entry name" value="Xyl_isomerase-like_sf"/>
</dbReference>